<feature type="signal peptide" evidence="5">
    <location>
        <begin position="1"/>
        <end position="26"/>
    </location>
</feature>
<proteinExistence type="inferred from homology"/>
<dbReference type="Pfam" id="PF01476">
    <property type="entry name" value="LysM"/>
    <property type="match status" value="1"/>
</dbReference>
<reference evidence="7 8" key="1">
    <citation type="journal article" date="2024" name="Commun. Biol.">
        <title>Comparative genomic analysis of thermophilic fungi reveals convergent evolutionary adaptations and gene losses.</title>
        <authorList>
            <person name="Steindorff A.S."/>
            <person name="Aguilar-Pontes M.V."/>
            <person name="Robinson A.J."/>
            <person name="Andreopoulos B."/>
            <person name="LaButti K."/>
            <person name="Kuo A."/>
            <person name="Mondo S."/>
            <person name="Riley R."/>
            <person name="Otillar R."/>
            <person name="Haridas S."/>
            <person name="Lipzen A."/>
            <person name="Grimwood J."/>
            <person name="Schmutz J."/>
            <person name="Clum A."/>
            <person name="Reid I.D."/>
            <person name="Moisan M.C."/>
            <person name="Butler G."/>
            <person name="Nguyen T.T.M."/>
            <person name="Dewar K."/>
            <person name="Conant G."/>
            <person name="Drula E."/>
            <person name="Henrissat B."/>
            <person name="Hansel C."/>
            <person name="Singer S."/>
            <person name="Hutchinson M.I."/>
            <person name="de Vries R.P."/>
            <person name="Natvig D.O."/>
            <person name="Powell A.J."/>
            <person name="Tsang A."/>
            <person name="Grigoriev I.V."/>
        </authorList>
    </citation>
    <scope>NUCLEOTIDE SEQUENCE [LARGE SCALE GENOMIC DNA]</scope>
    <source>
        <strain evidence="7 8">CBS 620.91</strain>
    </source>
</reference>
<dbReference type="InterPro" id="IPR036779">
    <property type="entry name" value="LysM_dom_sf"/>
</dbReference>
<dbReference type="SUPFAM" id="SSF54106">
    <property type="entry name" value="LysM domain"/>
    <property type="match status" value="1"/>
</dbReference>
<evidence type="ECO:0000256" key="2">
    <source>
        <dbReference type="ARBA" id="ARBA00023026"/>
    </source>
</evidence>
<dbReference type="PANTHER" id="PTHR34997:SF16">
    <property type="entry name" value="LYSM DOMAIN-CONTAINING PROTEIN"/>
    <property type="match status" value="1"/>
</dbReference>
<feature type="chain" id="PRO_5047325804" description="LysM domain-containing protein" evidence="5">
    <location>
        <begin position="27"/>
        <end position="491"/>
    </location>
</feature>
<evidence type="ECO:0000313" key="7">
    <source>
        <dbReference type="EMBL" id="KAL1835395.1"/>
    </source>
</evidence>
<evidence type="ECO:0000259" key="6">
    <source>
        <dbReference type="PROSITE" id="PS51782"/>
    </source>
</evidence>
<protein>
    <recommendedName>
        <fullName evidence="6">LysM domain-containing protein</fullName>
    </recommendedName>
</protein>
<sequence length="491" mass="52976">MMILSACRSAFVAGLAAVSWCQEAAAIQLWATPGDIPTSVPARCRAALVQNITCPSSLVTAPQVASGSALSDDDAVAYCTDTCYDSLKTFQSRVATGCGTEIFVWAYDVSCIKDSTGFCLSSLYAGLKEVCSECSLKYGAAMLGSDYGRQRISPDDFSSLLSSCSADPTSYTYTYTSTPVTTTSTSTTAEPSPTCEGETYTVKAGDTCPSISKDKGVGTDLMISRNNLDYNCTTLSPGMSLCLQDICTIKTLDRNYTCSELTRGQPFGLIQLLSWNPSIHRNCDNMDSMIGRSICLSPPGGGTYDVNVTTGHPPNPTLDNPLVSSWVSADPTDPTTTDIDFTTSWYTPTLNRSATPSVIITMTFNETRASELAQQTQYCWLSDDDFANGFMEEDFPAGCQSLFDVYCFPTAGAPVPTEPARIPAVCTPDRATYTTDEPPSTTDVPQTTPVPYQPNMVEGCREFYKVFVEWNPDVGGDCRMLLLNYYVCVDA</sequence>
<keyword evidence="8" id="KW-1185">Reference proteome</keyword>
<comment type="similarity">
    <text evidence="3">Belongs to the secreted LysM effector family.</text>
</comment>
<dbReference type="EMBL" id="JAZGSY010000690">
    <property type="protein sequence ID" value="KAL1835395.1"/>
    <property type="molecule type" value="Genomic_DNA"/>
</dbReference>
<name>A0ABR3V0S7_HUMIN</name>
<feature type="domain" description="LysM" evidence="6">
    <location>
        <begin position="198"/>
        <end position="243"/>
    </location>
</feature>
<dbReference type="InterPro" id="IPR052210">
    <property type="entry name" value="LysM1-like"/>
</dbReference>
<accession>A0ABR3V0S7</accession>
<evidence type="ECO:0000256" key="1">
    <source>
        <dbReference type="ARBA" id="ARBA00022669"/>
    </source>
</evidence>
<keyword evidence="2" id="KW-0843">Virulence</keyword>
<evidence type="ECO:0000313" key="8">
    <source>
        <dbReference type="Proteomes" id="UP001583172"/>
    </source>
</evidence>
<dbReference type="InterPro" id="IPR018392">
    <property type="entry name" value="LysM"/>
</dbReference>
<organism evidence="7 8">
    <name type="scientific">Humicola insolens</name>
    <name type="common">Soft-rot fungus</name>
    <dbReference type="NCBI Taxonomy" id="85995"/>
    <lineage>
        <taxon>Eukaryota</taxon>
        <taxon>Fungi</taxon>
        <taxon>Dikarya</taxon>
        <taxon>Ascomycota</taxon>
        <taxon>Pezizomycotina</taxon>
        <taxon>Sordariomycetes</taxon>
        <taxon>Sordariomycetidae</taxon>
        <taxon>Sordariales</taxon>
        <taxon>Chaetomiaceae</taxon>
        <taxon>Mycothermus</taxon>
    </lineage>
</organism>
<dbReference type="CDD" id="cd00118">
    <property type="entry name" value="LysM"/>
    <property type="match status" value="1"/>
</dbReference>
<dbReference type="PROSITE" id="PS51782">
    <property type="entry name" value="LYSM"/>
    <property type="match status" value="1"/>
</dbReference>
<evidence type="ECO:0000256" key="3">
    <source>
        <dbReference type="ARBA" id="ARBA00044955"/>
    </source>
</evidence>
<feature type="compositionally biased region" description="Polar residues" evidence="4">
    <location>
        <begin position="432"/>
        <end position="450"/>
    </location>
</feature>
<keyword evidence="5" id="KW-0732">Signal</keyword>
<dbReference type="Gene3D" id="3.10.350.10">
    <property type="entry name" value="LysM domain"/>
    <property type="match status" value="1"/>
</dbReference>
<comment type="caution">
    <text evidence="7">The sequence shown here is derived from an EMBL/GenBank/DDBJ whole genome shotgun (WGS) entry which is preliminary data.</text>
</comment>
<dbReference type="Proteomes" id="UP001583172">
    <property type="component" value="Unassembled WGS sequence"/>
</dbReference>
<evidence type="ECO:0000256" key="5">
    <source>
        <dbReference type="SAM" id="SignalP"/>
    </source>
</evidence>
<dbReference type="PANTHER" id="PTHR34997">
    <property type="entry name" value="AM15"/>
    <property type="match status" value="1"/>
</dbReference>
<gene>
    <name evidence="7" type="ORF">VTJ49DRAFT_6815</name>
</gene>
<feature type="region of interest" description="Disordered" evidence="4">
    <location>
        <begin position="432"/>
        <end position="451"/>
    </location>
</feature>
<keyword evidence="1" id="KW-0147">Chitin-binding</keyword>
<dbReference type="SMART" id="SM00257">
    <property type="entry name" value="LysM"/>
    <property type="match status" value="1"/>
</dbReference>
<evidence type="ECO:0000256" key="4">
    <source>
        <dbReference type="SAM" id="MobiDB-lite"/>
    </source>
</evidence>